<feature type="transmembrane region" description="Helical" evidence="1">
    <location>
        <begin position="69"/>
        <end position="93"/>
    </location>
</feature>
<protein>
    <submittedName>
        <fullName evidence="2">Uncharacterized protein</fullName>
    </submittedName>
</protein>
<accession>A0AAF0TRQ7</accession>
<feature type="non-terminal residue" evidence="2">
    <location>
        <position position="1"/>
    </location>
</feature>
<keyword evidence="3" id="KW-1185">Reference proteome</keyword>
<reference evidence="2" key="1">
    <citation type="submission" date="2023-08" db="EMBL/GenBank/DDBJ databases">
        <title>A de novo genome assembly of Solanum verrucosum Schlechtendal, a Mexican diploid species geographically isolated from the other diploid A-genome species in potato relatives.</title>
        <authorList>
            <person name="Hosaka K."/>
        </authorList>
    </citation>
    <scope>NUCLEOTIDE SEQUENCE</scope>
    <source>
        <tissue evidence="2">Young leaves</tissue>
    </source>
</reference>
<sequence length="164" mass="18065">VTVGILIDLSSRIWGSAVSWSSVESVGMFMWLTLLHKVSSSSYAFYSLGRDKLGIRAGRVPGNPQAVSCRFLFMVIIVGNEFLGVFLGELLAISLEQASNFSIDTLRDALPISISPFSIAPAKWKDILYNSFNRTSASLSGAPMLFVRKKDELLYKCIDCKNSE</sequence>
<evidence type="ECO:0000313" key="3">
    <source>
        <dbReference type="Proteomes" id="UP001234989"/>
    </source>
</evidence>
<evidence type="ECO:0000256" key="1">
    <source>
        <dbReference type="SAM" id="Phobius"/>
    </source>
</evidence>
<keyword evidence="1" id="KW-1133">Transmembrane helix</keyword>
<organism evidence="2 3">
    <name type="scientific">Solanum verrucosum</name>
    <dbReference type="NCBI Taxonomy" id="315347"/>
    <lineage>
        <taxon>Eukaryota</taxon>
        <taxon>Viridiplantae</taxon>
        <taxon>Streptophyta</taxon>
        <taxon>Embryophyta</taxon>
        <taxon>Tracheophyta</taxon>
        <taxon>Spermatophyta</taxon>
        <taxon>Magnoliopsida</taxon>
        <taxon>eudicotyledons</taxon>
        <taxon>Gunneridae</taxon>
        <taxon>Pentapetalae</taxon>
        <taxon>asterids</taxon>
        <taxon>lamiids</taxon>
        <taxon>Solanales</taxon>
        <taxon>Solanaceae</taxon>
        <taxon>Solanoideae</taxon>
        <taxon>Solaneae</taxon>
        <taxon>Solanum</taxon>
    </lineage>
</organism>
<evidence type="ECO:0000313" key="2">
    <source>
        <dbReference type="EMBL" id="WMV30382.1"/>
    </source>
</evidence>
<dbReference type="AlphaFoldDB" id="A0AAF0TRQ7"/>
<keyword evidence="1" id="KW-0472">Membrane</keyword>
<name>A0AAF0TRQ7_SOLVR</name>
<proteinExistence type="predicted"/>
<gene>
    <name evidence="2" type="ORF">MTR67_023767</name>
</gene>
<dbReference type="Proteomes" id="UP001234989">
    <property type="component" value="Chromosome 5"/>
</dbReference>
<keyword evidence="1" id="KW-0812">Transmembrane</keyword>
<dbReference type="EMBL" id="CP133616">
    <property type="protein sequence ID" value="WMV30382.1"/>
    <property type="molecule type" value="Genomic_DNA"/>
</dbReference>